<feature type="domain" description="P-type ATPase A" evidence="11">
    <location>
        <begin position="175"/>
        <end position="291"/>
    </location>
</feature>
<evidence type="ECO:0000256" key="9">
    <source>
        <dbReference type="ARBA" id="ARBA00047308"/>
    </source>
</evidence>
<comment type="similarity">
    <text evidence="2 10">Belongs to the cation transport ATPase (P-type) (TC 3.A.3) family. Type IB subfamily.</text>
</comment>
<dbReference type="SUPFAM" id="SSF81665">
    <property type="entry name" value="Calcium ATPase, transmembrane domain M"/>
    <property type="match status" value="1"/>
</dbReference>
<dbReference type="CDD" id="cd07551">
    <property type="entry name" value="P-type_ATPase_HM_ZosA_PfeT-like"/>
    <property type="match status" value="1"/>
</dbReference>
<dbReference type="NCBIfam" id="TIGR01525">
    <property type="entry name" value="ATPase-IB_hvy"/>
    <property type="match status" value="1"/>
</dbReference>
<dbReference type="InterPro" id="IPR023214">
    <property type="entry name" value="HAD_sf"/>
</dbReference>
<accession>A0A5C5XXD9</accession>
<dbReference type="GO" id="GO:0016463">
    <property type="term" value="F:P-type zinc transporter activity"/>
    <property type="evidence" value="ECO:0007669"/>
    <property type="project" value="UniProtKB-EC"/>
</dbReference>
<dbReference type="PANTHER" id="PTHR48085">
    <property type="entry name" value="CADMIUM/ZINC-TRANSPORTING ATPASE HMA2-RELATED"/>
    <property type="match status" value="1"/>
</dbReference>
<dbReference type="RefSeq" id="WP_146391253.1">
    <property type="nucleotide sequence ID" value="NZ_SJPK01000004.1"/>
</dbReference>
<evidence type="ECO:0000256" key="4">
    <source>
        <dbReference type="ARBA" id="ARBA00022723"/>
    </source>
</evidence>
<dbReference type="InterPro" id="IPR051014">
    <property type="entry name" value="Cation_Transport_ATPase_IB"/>
</dbReference>
<evidence type="ECO:0000256" key="5">
    <source>
        <dbReference type="ARBA" id="ARBA00022967"/>
    </source>
</evidence>
<dbReference type="PROSITE" id="PS00154">
    <property type="entry name" value="ATPASE_E1_E2"/>
    <property type="match status" value="1"/>
</dbReference>
<evidence type="ECO:0000313" key="13">
    <source>
        <dbReference type="Proteomes" id="UP000318053"/>
    </source>
</evidence>
<dbReference type="PRINTS" id="PR00119">
    <property type="entry name" value="CATATPASE"/>
</dbReference>
<organism evidence="12 13">
    <name type="scientific">Allorhodopirellula solitaria</name>
    <dbReference type="NCBI Taxonomy" id="2527987"/>
    <lineage>
        <taxon>Bacteria</taxon>
        <taxon>Pseudomonadati</taxon>
        <taxon>Planctomycetota</taxon>
        <taxon>Planctomycetia</taxon>
        <taxon>Pirellulales</taxon>
        <taxon>Pirellulaceae</taxon>
        <taxon>Allorhodopirellula</taxon>
    </lineage>
</organism>
<name>A0A5C5XXD9_9BACT</name>
<dbReference type="Pfam" id="PF00122">
    <property type="entry name" value="E1-E2_ATPase"/>
    <property type="match status" value="1"/>
</dbReference>
<comment type="caution">
    <text evidence="12">The sequence shown here is derived from an EMBL/GenBank/DDBJ whole genome shotgun (WGS) entry which is preliminary data.</text>
</comment>
<dbReference type="InterPro" id="IPR023298">
    <property type="entry name" value="ATPase_P-typ_TM_dom_sf"/>
</dbReference>
<evidence type="ECO:0000256" key="6">
    <source>
        <dbReference type="ARBA" id="ARBA00022989"/>
    </source>
</evidence>
<keyword evidence="3 10" id="KW-0812">Transmembrane</keyword>
<keyword evidence="6 10" id="KW-1133">Transmembrane helix</keyword>
<keyword evidence="4 10" id="KW-0479">Metal-binding</keyword>
<dbReference type="Gene3D" id="2.70.150.10">
    <property type="entry name" value="Calcium-transporting ATPase, cytoplasmic transduction domain A"/>
    <property type="match status" value="1"/>
</dbReference>
<dbReference type="Proteomes" id="UP000318053">
    <property type="component" value="Unassembled WGS sequence"/>
</dbReference>
<gene>
    <name evidence="12" type="primary">cadA</name>
    <name evidence="12" type="ORF">CA85_22180</name>
</gene>
<evidence type="ECO:0000256" key="1">
    <source>
        <dbReference type="ARBA" id="ARBA00004370"/>
    </source>
</evidence>
<dbReference type="InterPro" id="IPR044492">
    <property type="entry name" value="P_typ_ATPase_HD_dom"/>
</dbReference>
<evidence type="ECO:0000256" key="3">
    <source>
        <dbReference type="ARBA" id="ARBA00022692"/>
    </source>
</evidence>
<keyword evidence="7 10" id="KW-0472">Membrane</keyword>
<feature type="transmembrane region" description="Helical" evidence="10">
    <location>
        <begin position="68"/>
        <end position="87"/>
    </location>
</feature>
<dbReference type="InterPro" id="IPR036412">
    <property type="entry name" value="HAD-like_sf"/>
</dbReference>
<dbReference type="SFLD" id="SFLDF00027">
    <property type="entry name" value="p-type_atpase"/>
    <property type="match status" value="1"/>
</dbReference>
<dbReference type="SUPFAM" id="SSF56784">
    <property type="entry name" value="HAD-like"/>
    <property type="match status" value="1"/>
</dbReference>
<evidence type="ECO:0000256" key="7">
    <source>
        <dbReference type="ARBA" id="ARBA00023136"/>
    </source>
</evidence>
<dbReference type="SFLD" id="SFLDG00002">
    <property type="entry name" value="C1.7:_P-type_atpase_like"/>
    <property type="match status" value="1"/>
</dbReference>
<dbReference type="NCBIfam" id="TIGR01494">
    <property type="entry name" value="ATPase_P-type"/>
    <property type="match status" value="1"/>
</dbReference>
<keyword evidence="10" id="KW-0547">Nucleotide-binding</keyword>
<dbReference type="InterPro" id="IPR001757">
    <property type="entry name" value="P_typ_ATPase"/>
</dbReference>
<evidence type="ECO:0000259" key="11">
    <source>
        <dbReference type="Pfam" id="PF00122"/>
    </source>
</evidence>
<keyword evidence="5" id="KW-1278">Translocase</keyword>
<dbReference type="Gene3D" id="3.40.50.1000">
    <property type="entry name" value="HAD superfamily/HAD-like"/>
    <property type="match status" value="1"/>
</dbReference>
<proteinExistence type="inferred from homology"/>
<evidence type="ECO:0000256" key="8">
    <source>
        <dbReference type="ARBA" id="ARBA00039097"/>
    </source>
</evidence>
<dbReference type="GO" id="GO:0046872">
    <property type="term" value="F:metal ion binding"/>
    <property type="evidence" value="ECO:0007669"/>
    <property type="project" value="UniProtKB-KW"/>
</dbReference>
<keyword evidence="12" id="KW-0378">Hydrolase</keyword>
<feature type="transmembrane region" description="Helical" evidence="10">
    <location>
        <begin position="341"/>
        <end position="366"/>
    </location>
</feature>
<keyword evidence="13" id="KW-1185">Reference proteome</keyword>
<keyword evidence="10" id="KW-1003">Cell membrane</keyword>
<dbReference type="InterPro" id="IPR027256">
    <property type="entry name" value="P-typ_ATPase_IB"/>
</dbReference>
<dbReference type="Gene3D" id="3.40.1110.10">
    <property type="entry name" value="Calcium-transporting ATPase, cytoplasmic domain N"/>
    <property type="match status" value="1"/>
</dbReference>
<comment type="subcellular location">
    <subcellularLocation>
        <location evidence="10">Cell membrane</location>
    </subcellularLocation>
    <subcellularLocation>
        <location evidence="1">Membrane</location>
    </subcellularLocation>
</comment>
<dbReference type="InterPro" id="IPR008250">
    <property type="entry name" value="ATPase_P-typ_transduc_dom_A_sf"/>
</dbReference>
<evidence type="ECO:0000256" key="2">
    <source>
        <dbReference type="ARBA" id="ARBA00006024"/>
    </source>
</evidence>
<dbReference type="EC" id="7.2.2.12" evidence="8"/>
<dbReference type="Pfam" id="PF00702">
    <property type="entry name" value="Hydrolase"/>
    <property type="match status" value="1"/>
</dbReference>
<feature type="transmembrane region" description="Helical" evidence="10">
    <location>
        <begin position="123"/>
        <end position="141"/>
    </location>
</feature>
<dbReference type="InterPro" id="IPR059000">
    <property type="entry name" value="ATPase_P-type_domA"/>
</dbReference>
<dbReference type="GO" id="GO:0005886">
    <property type="term" value="C:plasma membrane"/>
    <property type="evidence" value="ECO:0007669"/>
    <property type="project" value="UniProtKB-SubCell"/>
</dbReference>
<sequence length="707" mass="74541">METIQLAFNSAVPVTPDLGSTCFASLERSGEATTVHRASSDQGSGSGWDSGCCSGNHHGGVFGPRSELIFAILCGIFLIVGWLTKTFTDSPDWVSLGCYLAAYFFGGYYTISEAIEKVREGRLEIDFLMIVAAAGAASLGAWAEGALLLFLFSIGHSLEGYAMGRAKRAIEALSEMTPTTARLRRDGTERHVSVDELVVGDIVIVAPDERVAADGFVVAGETSIDQAPITGESVPVDKRPVEDVEAAAAAPESLDADHRVFAGTLNQSGAIEIQVTKIAADNTLARVVTMVREAETRISPTQKFTKKFERYFVPAVVATVVLLLFAPLVRDEPFHASFYRAMAVLVSASPCALAIATPSAVLSGIARAARGGILIKGGGPLESLGGLNSIAFDKTGTLTTGHPKVTDIRVADGVDERELLRFAVAVESLSNHPLAQAVTRDAQERLDAIADEDASVRSPATDLNSITGRGVRATVQGDLVYIGNAKLFTEVDGPSLPETIQADDESLQRDGRTTMIVRAADRYLGVIGLMDTARPASAKTISKLRELGITEMIMISGDNQRVADAIAAEVGLDVARGGLMPEDKVREIEKRRSEGGIAMVGDGVNDAPAMAAASVGIAMGAAGSAVALETADVALMSDELANLPLAIGLSRATRRIIRQNVWISLGMVVFLVPATILGLNIGPAVILHEGSTLVVVFNALRLLAYQE</sequence>
<dbReference type="OrthoDB" id="211392at2"/>
<dbReference type="PANTHER" id="PTHR48085:SF5">
    <property type="entry name" value="CADMIUM_ZINC-TRANSPORTING ATPASE HMA4-RELATED"/>
    <property type="match status" value="1"/>
</dbReference>
<keyword evidence="10" id="KW-0067">ATP-binding</keyword>
<reference evidence="12 13" key="1">
    <citation type="submission" date="2019-02" db="EMBL/GenBank/DDBJ databases">
        <title>Deep-cultivation of Planctomycetes and their phenomic and genomic characterization uncovers novel biology.</title>
        <authorList>
            <person name="Wiegand S."/>
            <person name="Jogler M."/>
            <person name="Boedeker C."/>
            <person name="Pinto D."/>
            <person name="Vollmers J."/>
            <person name="Rivas-Marin E."/>
            <person name="Kohn T."/>
            <person name="Peeters S.H."/>
            <person name="Heuer A."/>
            <person name="Rast P."/>
            <person name="Oberbeckmann S."/>
            <person name="Bunk B."/>
            <person name="Jeske O."/>
            <person name="Meyerdierks A."/>
            <person name="Storesund J.E."/>
            <person name="Kallscheuer N."/>
            <person name="Luecker S."/>
            <person name="Lage O.M."/>
            <person name="Pohl T."/>
            <person name="Merkel B.J."/>
            <person name="Hornburger P."/>
            <person name="Mueller R.-W."/>
            <person name="Bruemmer F."/>
            <person name="Labrenz M."/>
            <person name="Spormann A.M."/>
            <person name="Op Den Camp H."/>
            <person name="Overmann J."/>
            <person name="Amann R."/>
            <person name="Jetten M.S.M."/>
            <person name="Mascher T."/>
            <person name="Medema M.H."/>
            <person name="Devos D.P."/>
            <person name="Kaster A.-K."/>
            <person name="Ovreas L."/>
            <person name="Rohde M."/>
            <person name="Galperin M.Y."/>
            <person name="Jogler C."/>
        </authorList>
    </citation>
    <scope>NUCLEOTIDE SEQUENCE [LARGE SCALE GENOMIC DNA]</scope>
    <source>
        <strain evidence="12 13">CA85</strain>
    </source>
</reference>
<dbReference type="GO" id="GO:0016887">
    <property type="term" value="F:ATP hydrolysis activity"/>
    <property type="evidence" value="ECO:0007669"/>
    <property type="project" value="InterPro"/>
</dbReference>
<feature type="transmembrane region" description="Helical" evidence="10">
    <location>
        <begin position="93"/>
        <end position="111"/>
    </location>
</feature>
<dbReference type="SFLD" id="SFLDS00003">
    <property type="entry name" value="Haloacid_Dehalogenase"/>
    <property type="match status" value="1"/>
</dbReference>
<dbReference type="GO" id="GO:0005524">
    <property type="term" value="F:ATP binding"/>
    <property type="evidence" value="ECO:0007669"/>
    <property type="project" value="UniProtKB-UniRule"/>
</dbReference>
<feature type="transmembrane region" description="Helical" evidence="10">
    <location>
        <begin position="311"/>
        <end position="329"/>
    </location>
</feature>
<feature type="transmembrane region" description="Helical" evidence="10">
    <location>
        <begin position="661"/>
        <end position="679"/>
    </location>
</feature>
<dbReference type="EMBL" id="SJPK01000004">
    <property type="protein sequence ID" value="TWT67368.1"/>
    <property type="molecule type" value="Genomic_DNA"/>
</dbReference>
<dbReference type="SUPFAM" id="SSF81653">
    <property type="entry name" value="Calcium ATPase, transduction domain A"/>
    <property type="match status" value="1"/>
</dbReference>
<dbReference type="AlphaFoldDB" id="A0A5C5XXD9"/>
<comment type="catalytic activity">
    <reaction evidence="9">
        <text>Zn(2+)(in) + ATP + H2O = Zn(2+)(out) + ADP + phosphate + H(+)</text>
        <dbReference type="Rhea" id="RHEA:20621"/>
        <dbReference type="ChEBI" id="CHEBI:15377"/>
        <dbReference type="ChEBI" id="CHEBI:15378"/>
        <dbReference type="ChEBI" id="CHEBI:29105"/>
        <dbReference type="ChEBI" id="CHEBI:30616"/>
        <dbReference type="ChEBI" id="CHEBI:43474"/>
        <dbReference type="ChEBI" id="CHEBI:456216"/>
        <dbReference type="EC" id="7.2.2.12"/>
    </reaction>
</comment>
<evidence type="ECO:0000313" key="12">
    <source>
        <dbReference type="EMBL" id="TWT67368.1"/>
    </source>
</evidence>
<dbReference type="InterPro" id="IPR018303">
    <property type="entry name" value="ATPase_P-typ_P_site"/>
</dbReference>
<protein>
    <recommendedName>
        <fullName evidence="8">P-type Zn(2+) transporter</fullName>
        <ecNumber evidence="8">7.2.2.12</ecNumber>
    </recommendedName>
</protein>
<dbReference type="InterPro" id="IPR023299">
    <property type="entry name" value="ATPase_P-typ_cyto_dom_N"/>
</dbReference>
<evidence type="ECO:0000256" key="10">
    <source>
        <dbReference type="RuleBase" id="RU362081"/>
    </source>
</evidence>